<organismHost>
    <name type="scientific">Lithobates pipiens</name>
    <name type="common">Northern leopard frog</name>
    <name type="synonym">Rana pipiens</name>
    <dbReference type="NCBI Taxonomy" id="8404"/>
</organismHost>
<dbReference type="KEGG" id="vg:1732688"/>
<keyword evidence="3" id="KW-1185">Reference proteome</keyword>
<proteinExistence type="predicted"/>
<dbReference type="GeneID" id="1732688"/>
<reference evidence="2 3" key="1">
    <citation type="journal article" date="2000" name="J. Gen. Virol.">
        <title>DNA sequence of frog adenovirus.</title>
        <authorList>
            <person name="Davison A.J."/>
            <person name="Wright K.M."/>
            <person name="Harrach B."/>
        </authorList>
    </citation>
    <scope>NUCLEOTIDE SEQUENCE [LARGE SCALE GENOMIC DNA]</scope>
    <source>
        <strain evidence="3">ATCC VR-896</strain>
    </source>
</reference>
<protein>
    <submittedName>
        <fullName evidence="2">Hyd</fullName>
    </submittedName>
</protein>
<keyword evidence="1" id="KW-0812">Transmembrane</keyword>
<feature type="transmembrane region" description="Helical" evidence="1">
    <location>
        <begin position="50"/>
        <end position="66"/>
    </location>
</feature>
<dbReference type="RefSeq" id="NP_062433.1">
    <property type="nucleotide sequence ID" value="NC_002501.1"/>
</dbReference>
<organism evidence="2 3">
    <name type="scientific">Frog adenovirus 1 (strain ATCC VR-896)</name>
    <name type="common">FrAdV-1</name>
    <dbReference type="NCBI Taxonomy" id="114102"/>
    <lineage>
        <taxon>Viruses</taxon>
        <taxon>Varidnaviria</taxon>
        <taxon>Bamfordvirae</taxon>
        <taxon>Preplasmiviricota</taxon>
        <taxon>Polisuviricotina</taxon>
        <taxon>Pharingeaviricetes</taxon>
        <taxon>Rowavirales</taxon>
        <taxon>Adenoviridae</taxon>
        <taxon>Siadenovirus</taxon>
        <taxon>Siadenovirus ranae</taxon>
        <taxon>Frog adenovirus</taxon>
    </lineage>
</organism>
<evidence type="ECO:0000256" key="1">
    <source>
        <dbReference type="SAM" id="Phobius"/>
    </source>
</evidence>
<evidence type="ECO:0000313" key="3">
    <source>
        <dbReference type="Proteomes" id="UP000009247"/>
    </source>
</evidence>
<keyword evidence="1" id="KW-1133">Transmembrane helix</keyword>
<accession>Q9III5</accession>
<dbReference type="Proteomes" id="UP000009247">
    <property type="component" value="Segment"/>
</dbReference>
<evidence type="ECO:0000313" key="2">
    <source>
        <dbReference type="EMBL" id="AAF86922.1"/>
    </source>
</evidence>
<feature type="transmembrane region" description="Helical" evidence="1">
    <location>
        <begin position="7"/>
        <end position="30"/>
    </location>
</feature>
<dbReference type="EMBL" id="AF224336">
    <property type="protein sequence ID" value="AAF86922.1"/>
    <property type="molecule type" value="Genomic_DNA"/>
</dbReference>
<sequence length="67" mass="7812">MLQRSVAFLTATYGTVVYIGLLYLCAYLYFMDFNADVRQMFLSWRKFTSSLLLFVSASSILLELMFM</sequence>
<keyword evidence="1" id="KW-0472">Membrane</keyword>
<name>Q9III5_ADEF1</name>